<dbReference type="Pfam" id="PF14693">
    <property type="entry name" value="Ribosomal_TL5_C"/>
    <property type="match status" value="1"/>
</dbReference>
<evidence type="ECO:0000256" key="3">
    <source>
        <dbReference type="ARBA" id="ARBA00022980"/>
    </source>
</evidence>
<keyword evidence="2 5" id="KW-0694">RNA-binding</keyword>
<evidence type="ECO:0000259" key="8">
    <source>
        <dbReference type="Pfam" id="PF14693"/>
    </source>
</evidence>
<dbReference type="OrthoDB" id="9790002at2"/>
<dbReference type="SUPFAM" id="SSF50715">
    <property type="entry name" value="Ribosomal protein L25-like"/>
    <property type="match status" value="1"/>
</dbReference>
<dbReference type="GO" id="GO:0003735">
    <property type="term" value="F:structural constituent of ribosome"/>
    <property type="evidence" value="ECO:0007669"/>
    <property type="project" value="InterPro"/>
</dbReference>
<keyword evidence="10" id="KW-1185">Reference proteome</keyword>
<dbReference type="InterPro" id="IPR029751">
    <property type="entry name" value="Ribosomal_L25_dom"/>
</dbReference>
<evidence type="ECO:0000313" key="10">
    <source>
        <dbReference type="Proteomes" id="UP000320386"/>
    </source>
</evidence>
<organism evidence="9 10">
    <name type="scientific">Mucisphaera calidilacus</name>
    <dbReference type="NCBI Taxonomy" id="2527982"/>
    <lineage>
        <taxon>Bacteria</taxon>
        <taxon>Pseudomonadati</taxon>
        <taxon>Planctomycetota</taxon>
        <taxon>Phycisphaerae</taxon>
        <taxon>Phycisphaerales</taxon>
        <taxon>Phycisphaeraceae</taxon>
        <taxon>Mucisphaera</taxon>
    </lineage>
</organism>
<keyword evidence="1 5" id="KW-0699">rRNA-binding</keyword>
<comment type="subunit">
    <text evidence="5">Part of the 50S ribosomal subunit; part of the 5S rRNA/L5/L18/L25 subcomplex. Contacts the 5S rRNA. Binds to the 5S rRNA independently of L5 and L18.</text>
</comment>
<dbReference type="RefSeq" id="WP_145444993.1">
    <property type="nucleotide sequence ID" value="NZ_CP036280.1"/>
</dbReference>
<dbReference type="GO" id="GO:0022625">
    <property type="term" value="C:cytosolic large ribosomal subunit"/>
    <property type="evidence" value="ECO:0007669"/>
    <property type="project" value="TreeGrafter"/>
</dbReference>
<name>A0A518BV38_9BACT</name>
<dbReference type="Gene3D" id="2.170.120.20">
    <property type="entry name" value="Ribosomal protein L25, beta domain"/>
    <property type="match status" value="1"/>
</dbReference>
<dbReference type="CDD" id="cd00495">
    <property type="entry name" value="Ribosomal_L25_TL5_CTC"/>
    <property type="match status" value="1"/>
</dbReference>
<feature type="compositionally biased region" description="Basic and acidic residues" evidence="6">
    <location>
        <begin position="201"/>
        <end position="212"/>
    </location>
</feature>
<keyword evidence="4 5" id="KW-0687">Ribonucleoprotein</keyword>
<evidence type="ECO:0000313" key="9">
    <source>
        <dbReference type="EMBL" id="QDU70852.1"/>
    </source>
</evidence>
<dbReference type="Proteomes" id="UP000320386">
    <property type="component" value="Chromosome"/>
</dbReference>
<evidence type="ECO:0000256" key="5">
    <source>
        <dbReference type="HAMAP-Rule" id="MF_01334"/>
    </source>
</evidence>
<dbReference type="KEGG" id="mcad:Pan265_06920"/>
<dbReference type="GO" id="GO:0008097">
    <property type="term" value="F:5S rRNA binding"/>
    <property type="evidence" value="ECO:0007669"/>
    <property type="project" value="InterPro"/>
</dbReference>
<reference evidence="9 10" key="1">
    <citation type="submission" date="2019-02" db="EMBL/GenBank/DDBJ databases">
        <title>Deep-cultivation of Planctomycetes and their phenomic and genomic characterization uncovers novel biology.</title>
        <authorList>
            <person name="Wiegand S."/>
            <person name="Jogler M."/>
            <person name="Boedeker C."/>
            <person name="Pinto D."/>
            <person name="Vollmers J."/>
            <person name="Rivas-Marin E."/>
            <person name="Kohn T."/>
            <person name="Peeters S.H."/>
            <person name="Heuer A."/>
            <person name="Rast P."/>
            <person name="Oberbeckmann S."/>
            <person name="Bunk B."/>
            <person name="Jeske O."/>
            <person name="Meyerdierks A."/>
            <person name="Storesund J.E."/>
            <person name="Kallscheuer N."/>
            <person name="Luecker S."/>
            <person name="Lage O.M."/>
            <person name="Pohl T."/>
            <person name="Merkel B.J."/>
            <person name="Hornburger P."/>
            <person name="Mueller R.-W."/>
            <person name="Bruemmer F."/>
            <person name="Labrenz M."/>
            <person name="Spormann A.M."/>
            <person name="Op den Camp H."/>
            <person name="Overmann J."/>
            <person name="Amann R."/>
            <person name="Jetten M.S.M."/>
            <person name="Mascher T."/>
            <person name="Medema M.H."/>
            <person name="Devos D.P."/>
            <person name="Kaster A.-K."/>
            <person name="Ovreas L."/>
            <person name="Rohde M."/>
            <person name="Galperin M.Y."/>
            <person name="Jogler C."/>
        </authorList>
    </citation>
    <scope>NUCLEOTIDE SEQUENCE [LARGE SCALE GENOMIC DNA]</scope>
    <source>
        <strain evidence="9 10">Pan265</strain>
    </source>
</reference>
<dbReference type="PANTHER" id="PTHR33284:SF1">
    <property type="entry name" value="RIBOSOMAL PROTEIN L25_GLN-TRNA SYNTHETASE, ANTI-CODON-BINDING DOMAIN-CONTAINING PROTEIN"/>
    <property type="match status" value="1"/>
</dbReference>
<comment type="function">
    <text evidence="5">This is one of the proteins that binds to the 5S RNA in the ribosome where it forms part of the central protuberance.</text>
</comment>
<dbReference type="EMBL" id="CP036280">
    <property type="protein sequence ID" value="QDU70852.1"/>
    <property type="molecule type" value="Genomic_DNA"/>
</dbReference>
<evidence type="ECO:0000259" key="7">
    <source>
        <dbReference type="Pfam" id="PF01386"/>
    </source>
</evidence>
<proteinExistence type="inferred from homology"/>
<feature type="region of interest" description="Disordered" evidence="6">
    <location>
        <begin position="186"/>
        <end position="212"/>
    </location>
</feature>
<dbReference type="Pfam" id="PF01386">
    <property type="entry name" value="Ribosomal_L25p"/>
    <property type="match status" value="1"/>
</dbReference>
<dbReference type="PANTHER" id="PTHR33284">
    <property type="entry name" value="RIBOSOMAL PROTEIN L25/GLN-TRNA SYNTHETASE, ANTI-CODON-BINDING DOMAIN-CONTAINING PROTEIN"/>
    <property type="match status" value="1"/>
</dbReference>
<dbReference type="InterPro" id="IPR020930">
    <property type="entry name" value="Ribosomal_uL5_bac-type"/>
</dbReference>
<dbReference type="GO" id="GO:0006412">
    <property type="term" value="P:translation"/>
    <property type="evidence" value="ECO:0007669"/>
    <property type="project" value="UniProtKB-UniRule"/>
</dbReference>
<dbReference type="InterPro" id="IPR011035">
    <property type="entry name" value="Ribosomal_bL25/Gln-tRNA_synth"/>
</dbReference>
<evidence type="ECO:0000256" key="1">
    <source>
        <dbReference type="ARBA" id="ARBA00022730"/>
    </source>
</evidence>
<keyword evidence="3 5" id="KW-0689">Ribosomal protein</keyword>
<gene>
    <name evidence="5 9" type="primary">rplY</name>
    <name evidence="5" type="synonym">ctc</name>
    <name evidence="9" type="ORF">Pan265_06920</name>
</gene>
<sequence>MSHDIPTINAEQRTKLGTRYSQRLREDGKIPVVLYGHGQEPLHLAVEQKPLFDAVVSHAHLIDLDVAGKTETALIKDIQWDYLSRHLIHADLTRVDRSERVEVEVGIEFTGDPKALQQAGAVMDHPLQTLSIACRADAIPETIIVPIDELTSDTPVHASAATIPDGVELLTPGDTVLASVSITQAVEDEELETPGGDEPEVINKGKEEDDAE</sequence>
<dbReference type="InterPro" id="IPR037121">
    <property type="entry name" value="Ribosomal_bL25_C"/>
</dbReference>
<dbReference type="InterPro" id="IPR020056">
    <property type="entry name" value="Rbsml_bL25/Gln-tRNA_synth_N"/>
</dbReference>
<dbReference type="AlphaFoldDB" id="A0A518BV38"/>
<evidence type="ECO:0000256" key="2">
    <source>
        <dbReference type="ARBA" id="ARBA00022884"/>
    </source>
</evidence>
<feature type="compositionally biased region" description="Acidic residues" evidence="6">
    <location>
        <begin position="186"/>
        <end position="200"/>
    </location>
</feature>
<dbReference type="HAMAP" id="MF_01334">
    <property type="entry name" value="Ribosomal_bL25_CTC"/>
    <property type="match status" value="1"/>
</dbReference>
<feature type="domain" description="Large ribosomal subunit protein bL25 beta" evidence="8">
    <location>
        <begin position="101"/>
        <end position="182"/>
    </location>
</feature>
<evidence type="ECO:0000256" key="4">
    <source>
        <dbReference type="ARBA" id="ARBA00023274"/>
    </source>
</evidence>
<comment type="similarity">
    <text evidence="5">Belongs to the bacterial ribosomal protein bL25 family. CTC subfamily.</text>
</comment>
<dbReference type="InterPro" id="IPR001021">
    <property type="entry name" value="Ribosomal_bL25_long"/>
</dbReference>
<feature type="domain" description="Large ribosomal subunit protein bL25 L25" evidence="7">
    <location>
        <begin position="8"/>
        <end position="92"/>
    </location>
</feature>
<dbReference type="Gene3D" id="2.40.240.10">
    <property type="entry name" value="Ribosomal Protein L25, Chain P"/>
    <property type="match status" value="1"/>
</dbReference>
<protein>
    <recommendedName>
        <fullName evidence="5">Large ribosomal subunit protein bL25</fullName>
    </recommendedName>
    <alternativeName>
        <fullName evidence="5">General stress protein CTC</fullName>
    </alternativeName>
</protein>
<dbReference type="NCBIfam" id="TIGR00731">
    <property type="entry name" value="bL25_bact_ctc"/>
    <property type="match status" value="1"/>
</dbReference>
<dbReference type="InterPro" id="IPR020057">
    <property type="entry name" value="Ribosomal_bL25_b-dom"/>
</dbReference>
<evidence type="ECO:0000256" key="6">
    <source>
        <dbReference type="SAM" id="MobiDB-lite"/>
    </source>
</evidence>
<accession>A0A518BV38</accession>